<proteinExistence type="inferred from homology"/>
<evidence type="ECO:0000256" key="3">
    <source>
        <dbReference type="ARBA" id="ARBA00022553"/>
    </source>
</evidence>
<dbReference type="FunFam" id="3.30.160.60:FF:000558">
    <property type="entry name" value="zinc finger protein 513 isoform X2"/>
    <property type="match status" value="1"/>
</dbReference>
<organism evidence="18 19">
    <name type="scientific">Xenopus tropicalis</name>
    <name type="common">Western clawed frog</name>
    <name type="synonym">Silurana tropicalis</name>
    <dbReference type="NCBI Taxonomy" id="8364"/>
    <lineage>
        <taxon>Eukaryota</taxon>
        <taxon>Metazoa</taxon>
        <taxon>Chordata</taxon>
        <taxon>Craniata</taxon>
        <taxon>Vertebrata</taxon>
        <taxon>Euteleostomi</taxon>
        <taxon>Amphibia</taxon>
        <taxon>Batrachia</taxon>
        <taxon>Anura</taxon>
        <taxon>Pipoidea</taxon>
        <taxon>Pipidae</taxon>
        <taxon>Xenopodinae</taxon>
        <taxon>Xenopus</taxon>
        <taxon>Silurana</taxon>
    </lineage>
</organism>
<comment type="subunit">
    <text evidence="13">Binds DNA. Can associate with the proximal promoter regions of PAX6 and SP4, and their known targets including ARR3, RHO, OPN1MW2 and OPN1SW.</text>
</comment>
<accession>A0A8J1JMF6</accession>
<dbReference type="SMART" id="SM00355">
    <property type="entry name" value="ZnF_C2H2"/>
    <property type="match status" value="9"/>
</dbReference>
<dbReference type="OMA" id="SICGYSC"/>
<keyword evidence="3" id="KW-0597">Phosphoprotein</keyword>
<dbReference type="PROSITE" id="PS00028">
    <property type="entry name" value="ZINC_FINGER_C2H2_1"/>
    <property type="match status" value="4"/>
</dbReference>
<dbReference type="GO" id="GO:0045944">
    <property type="term" value="P:positive regulation of transcription by RNA polymerase II"/>
    <property type="evidence" value="ECO:0000318"/>
    <property type="project" value="GO_Central"/>
</dbReference>
<dbReference type="InterPro" id="IPR050688">
    <property type="entry name" value="Zinc_finger/UBP_domain"/>
</dbReference>
<feature type="domain" description="C2H2-type" evidence="17">
    <location>
        <begin position="261"/>
        <end position="288"/>
    </location>
</feature>
<keyword evidence="5" id="KW-0677">Repeat</keyword>
<feature type="domain" description="C2H2-type" evidence="17">
    <location>
        <begin position="233"/>
        <end position="260"/>
    </location>
</feature>
<reference evidence="19" key="1">
    <citation type="submission" date="2025-08" db="UniProtKB">
        <authorList>
            <consortium name="RefSeq"/>
        </authorList>
    </citation>
    <scope>IDENTIFICATION</scope>
    <source>
        <strain evidence="19">Nigerian</strain>
        <tissue evidence="19">Liver and blood</tissue>
    </source>
</reference>
<dbReference type="FunFam" id="3.30.160.60:FF:000395">
    <property type="entry name" value="zinc finger protein 513"/>
    <property type="match status" value="1"/>
</dbReference>
<feature type="region of interest" description="Disordered" evidence="16">
    <location>
        <begin position="578"/>
        <end position="603"/>
    </location>
</feature>
<dbReference type="CTD" id="130557"/>
<evidence type="ECO:0000256" key="6">
    <source>
        <dbReference type="ARBA" id="ARBA00022771"/>
    </source>
</evidence>
<evidence type="ECO:0000256" key="16">
    <source>
        <dbReference type="SAM" id="MobiDB-lite"/>
    </source>
</evidence>
<dbReference type="KEGG" id="xtr:100496819"/>
<evidence type="ECO:0000256" key="4">
    <source>
        <dbReference type="ARBA" id="ARBA00022723"/>
    </source>
</evidence>
<keyword evidence="18" id="KW-1185">Reference proteome</keyword>
<evidence type="ECO:0000256" key="10">
    <source>
        <dbReference type="ARBA" id="ARBA00023163"/>
    </source>
</evidence>
<comment type="subcellular location">
    <subcellularLocation>
        <location evidence="1">Nucleus</location>
    </subcellularLocation>
</comment>
<dbReference type="InterPro" id="IPR036236">
    <property type="entry name" value="Znf_C2H2_sf"/>
</dbReference>
<dbReference type="GeneID" id="100496819"/>
<feature type="region of interest" description="Disordered" evidence="16">
    <location>
        <begin position="1"/>
        <end position="84"/>
    </location>
</feature>
<evidence type="ECO:0000256" key="5">
    <source>
        <dbReference type="ARBA" id="ARBA00022737"/>
    </source>
</evidence>
<keyword evidence="4" id="KW-0479">Metal-binding</keyword>
<evidence type="ECO:0000259" key="17">
    <source>
        <dbReference type="PROSITE" id="PS50157"/>
    </source>
</evidence>
<dbReference type="Gene3D" id="3.30.160.60">
    <property type="entry name" value="Classic Zinc Finger"/>
    <property type="match status" value="9"/>
</dbReference>
<keyword evidence="6 15" id="KW-0863">Zinc-finger</keyword>
<evidence type="ECO:0000256" key="2">
    <source>
        <dbReference type="ARBA" id="ARBA00006991"/>
    </source>
</evidence>
<keyword evidence="8" id="KW-0805">Transcription regulation</keyword>
<evidence type="ECO:0000256" key="7">
    <source>
        <dbReference type="ARBA" id="ARBA00022833"/>
    </source>
</evidence>
<dbReference type="RefSeq" id="XP_031757796.1">
    <property type="nucleotide sequence ID" value="XM_031901936.1"/>
</dbReference>
<feature type="domain" description="C2H2-type" evidence="17">
    <location>
        <begin position="205"/>
        <end position="232"/>
    </location>
</feature>
<evidence type="ECO:0000256" key="13">
    <source>
        <dbReference type="ARBA" id="ARBA00064373"/>
    </source>
</evidence>
<dbReference type="FunFam" id="3.30.160.60:FF:000621">
    <property type="entry name" value="FLT3-interacting zinc finger 1"/>
    <property type="match status" value="1"/>
</dbReference>
<dbReference type="GO" id="GO:0008270">
    <property type="term" value="F:zinc ion binding"/>
    <property type="evidence" value="ECO:0007669"/>
    <property type="project" value="UniProtKB-KW"/>
</dbReference>
<evidence type="ECO:0000256" key="9">
    <source>
        <dbReference type="ARBA" id="ARBA00023125"/>
    </source>
</evidence>
<dbReference type="AlphaFoldDB" id="A0A8J1JMF6"/>
<dbReference type="GO" id="GO:0000976">
    <property type="term" value="F:transcription cis-regulatory region binding"/>
    <property type="evidence" value="ECO:0007669"/>
    <property type="project" value="UniProtKB-ARBA"/>
</dbReference>
<evidence type="ECO:0000256" key="8">
    <source>
        <dbReference type="ARBA" id="ARBA00023015"/>
    </source>
</evidence>
<keyword evidence="10" id="KW-0804">Transcription</keyword>
<evidence type="ECO:0000256" key="1">
    <source>
        <dbReference type="ARBA" id="ARBA00004123"/>
    </source>
</evidence>
<dbReference type="SUPFAM" id="SSF57667">
    <property type="entry name" value="beta-beta-alpha zinc fingers"/>
    <property type="match status" value="5"/>
</dbReference>
<gene>
    <name evidence="19 20" type="primary">znf513</name>
</gene>
<dbReference type="Pfam" id="PF00096">
    <property type="entry name" value="zf-C2H2"/>
    <property type="match status" value="6"/>
</dbReference>
<dbReference type="InterPro" id="IPR013087">
    <property type="entry name" value="Znf_C2H2_type"/>
</dbReference>
<sequence length="603" mass="67174">MPRPSQLIGHMVQGGSHVAVTSPEAPASPYAATGTCSSRGSSDRKYRGTDRKYRCKGEAVVMPRRKQSHPQPVKWGSEDPLDPNPSSLVLERDLLLGHELEFSDSSDRLLSFCKDSEDSVVCKMEIPCYSLSEDEYSGYRPLSADSDPDDVGMGDPLGDTGRCLDLPLGHRCLPCLTSSSSAGGSPPPLSAPPTHPSGQKERILFPCQLCPFSTHYSSHLKRHMKTHNGEKPFRCPHCLYASAQLVNLKRHLRTHTGEKPFRCEHCGFSCSSPGNLKRHQRVHTQEKPYSCNLCPYRCNQSRNLKRHLLGHRRRGQERQRRGAAPQEEEEDGAEAEDEEEKKIKRRQTEDAPTPALSIPFISGDLSVPTCARLSRAASPPAPPAAPGDSLPELLFPFTCQTCGLVLDEGCHQDGEEEEEEEEGAAEGQSCSRCSTCALGGPGSPGKGFSCVLCSFVTHYPNHLSRHMKTHSGEKPYKCQLCPYASAHYDNLKRHQRVHTGEKPYKCQLCDYACGNLANLKRHGRIHSGDKPFRCGLCSYSCNQSMNLKRHMLRHTGEKPFRCAQCHYTTGHWDNYKRHQKTHGHSAEGWTHPRRSSKVQRYSV</sequence>
<evidence type="ECO:0000313" key="19">
    <source>
        <dbReference type="RefSeq" id="XP_031757796.1"/>
    </source>
</evidence>
<feature type="compositionally biased region" description="Basic and acidic residues" evidence="16">
    <location>
        <begin position="340"/>
        <end position="349"/>
    </location>
</feature>
<dbReference type="FunFam" id="3.30.160.60:FF:000049">
    <property type="entry name" value="transcriptional repressor CTCF isoform X1"/>
    <property type="match status" value="2"/>
</dbReference>
<keyword evidence="11" id="KW-0539">Nucleus</keyword>
<evidence type="ECO:0000256" key="14">
    <source>
        <dbReference type="ARBA" id="ARBA00068683"/>
    </source>
</evidence>
<dbReference type="OrthoDB" id="654211at2759"/>
<dbReference type="FunFam" id="3.30.160.60:FF:000123">
    <property type="entry name" value="transcriptional repressor CTCF isoform X1"/>
    <property type="match status" value="1"/>
</dbReference>
<keyword evidence="7" id="KW-0862">Zinc</keyword>
<feature type="compositionally biased region" description="Basic and acidic residues" evidence="16">
    <location>
        <begin position="41"/>
        <end position="57"/>
    </location>
</feature>
<comment type="similarity">
    <text evidence="2">Belongs to the krueppel C2H2-type zinc-finger protein family.</text>
</comment>
<evidence type="ECO:0000313" key="18">
    <source>
        <dbReference type="Proteomes" id="UP000008143"/>
    </source>
</evidence>
<feature type="domain" description="C2H2-type" evidence="17">
    <location>
        <begin position="476"/>
        <end position="503"/>
    </location>
</feature>
<evidence type="ECO:0000313" key="20">
    <source>
        <dbReference type="Xenbase" id="XB-GENE-1014228"/>
    </source>
</evidence>
<keyword evidence="9" id="KW-0238">DNA-binding</keyword>
<dbReference type="PANTHER" id="PTHR24403">
    <property type="entry name" value="ZINC FINGER PROTEIN"/>
    <property type="match status" value="1"/>
</dbReference>
<dbReference type="PANTHER" id="PTHR24403:SF66">
    <property type="entry name" value="ZINC FINGER PROTEIN 513"/>
    <property type="match status" value="1"/>
</dbReference>
<feature type="region of interest" description="Disordered" evidence="16">
    <location>
        <begin position="308"/>
        <end position="360"/>
    </location>
</feature>
<dbReference type="Proteomes" id="UP000008143">
    <property type="component" value="Chromosome 5"/>
</dbReference>
<dbReference type="FunFam" id="3.30.160.60:FF:000713">
    <property type="entry name" value="Zinc finger protein 513"/>
    <property type="match status" value="1"/>
</dbReference>
<dbReference type="GO" id="GO:0005634">
    <property type="term" value="C:nucleus"/>
    <property type="evidence" value="ECO:0000318"/>
    <property type="project" value="GO_Central"/>
</dbReference>
<dbReference type="PROSITE" id="PS50157">
    <property type="entry name" value="ZINC_FINGER_C2H2_2"/>
    <property type="match status" value="7"/>
</dbReference>
<evidence type="ECO:0000256" key="11">
    <source>
        <dbReference type="ARBA" id="ARBA00023242"/>
    </source>
</evidence>
<feature type="compositionally biased region" description="Acidic residues" evidence="16">
    <location>
        <begin position="326"/>
        <end position="339"/>
    </location>
</feature>
<evidence type="ECO:0000256" key="15">
    <source>
        <dbReference type="PROSITE-ProRule" id="PRU00042"/>
    </source>
</evidence>
<dbReference type="Xenbase" id="XB-GENE-1014228">
    <property type="gene designation" value="znf513"/>
</dbReference>
<feature type="domain" description="C2H2-type" evidence="17">
    <location>
        <begin position="504"/>
        <end position="531"/>
    </location>
</feature>
<name>A0A8J1JMF6_XENTR</name>
<protein>
    <recommendedName>
        <fullName evidence="14">Zinc finger protein 513</fullName>
    </recommendedName>
</protein>
<evidence type="ECO:0000256" key="12">
    <source>
        <dbReference type="ARBA" id="ARBA00053347"/>
    </source>
</evidence>
<dbReference type="AGR" id="Xenbase:XB-GENE-1014228"/>
<comment type="function">
    <text evidence="12">Transcriptional regulator that plays a role in retinal development and maintenance.</text>
</comment>
<feature type="domain" description="C2H2-type" evidence="17">
    <location>
        <begin position="532"/>
        <end position="559"/>
    </location>
</feature>
<feature type="domain" description="C2H2-type" evidence="17">
    <location>
        <begin position="448"/>
        <end position="475"/>
    </location>
</feature>